<comment type="caution">
    <text evidence="3">The sequence shown here is derived from an EMBL/GenBank/DDBJ whole genome shotgun (WGS) entry which is preliminary data.</text>
</comment>
<protein>
    <submittedName>
        <fullName evidence="3">DUF6153 family protein</fullName>
    </submittedName>
</protein>
<feature type="compositionally biased region" description="Basic and acidic residues" evidence="1">
    <location>
        <begin position="66"/>
        <end position="80"/>
    </location>
</feature>
<name>A0ABW0AKT3_9ACTN</name>
<evidence type="ECO:0000256" key="2">
    <source>
        <dbReference type="SAM" id="Phobius"/>
    </source>
</evidence>
<feature type="region of interest" description="Disordered" evidence="1">
    <location>
        <begin position="36"/>
        <end position="85"/>
    </location>
</feature>
<evidence type="ECO:0000313" key="4">
    <source>
        <dbReference type="Proteomes" id="UP001596160"/>
    </source>
</evidence>
<reference evidence="4" key="1">
    <citation type="journal article" date="2019" name="Int. J. Syst. Evol. Microbiol.">
        <title>The Global Catalogue of Microorganisms (GCM) 10K type strain sequencing project: providing services to taxonomists for standard genome sequencing and annotation.</title>
        <authorList>
            <consortium name="The Broad Institute Genomics Platform"/>
            <consortium name="The Broad Institute Genome Sequencing Center for Infectious Disease"/>
            <person name="Wu L."/>
            <person name="Ma J."/>
        </authorList>
    </citation>
    <scope>NUCLEOTIDE SEQUENCE [LARGE SCALE GENOMIC DNA]</scope>
    <source>
        <strain evidence="4">PCU 266</strain>
    </source>
</reference>
<keyword evidence="2" id="KW-1133">Transmembrane helix</keyword>
<dbReference type="EMBL" id="JBHSKP010000014">
    <property type="protein sequence ID" value="MFC5154354.1"/>
    <property type="molecule type" value="Genomic_DNA"/>
</dbReference>
<keyword evidence="2" id="KW-0472">Membrane</keyword>
<dbReference type="RefSeq" id="WP_344481176.1">
    <property type="nucleotide sequence ID" value="NZ_BAAASB010000015.1"/>
</dbReference>
<evidence type="ECO:0000313" key="3">
    <source>
        <dbReference type="EMBL" id="MFC5154354.1"/>
    </source>
</evidence>
<dbReference type="Pfam" id="PF19650">
    <property type="entry name" value="DUF6153"/>
    <property type="match status" value="1"/>
</dbReference>
<sequence>MDASGLTRTAGAWWQLLLVVLALGVFAMHTTGHPDGGSGMSHPGGVPYSAPADAVSPSAHGPADAPRTDGEAAERRDSAHHPQPGMAMDMSSLCVAVLVGWILAALLRAAPGRGADRWAAALAGAVAAPGPGPPPPRPDLARLSILRI</sequence>
<keyword evidence="4" id="KW-1185">Reference proteome</keyword>
<organism evidence="3 4">
    <name type="scientific">Streptomyces amakusaensis</name>
    <dbReference type="NCBI Taxonomy" id="67271"/>
    <lineage>
        <taxon>Bacteria</taxon>
        <taxon>Bacillati</taxon>
        <taxon>Actinomycetota</taxon>
        <taxon>Actinomycetes</taxon>
        <taxon>Kitasatosporales</taxon>
        <taxon>Streptomycetaceae</taxon>
        <taxon>Streptomyces</taxon>
    </lineage>
</organism>
<dbReference type="InterPro" id="IPR046151">
    <property type="entry name" value="DUF6153"/>
</dbReference>
<feature type="transmembrane region" description="Helical" evidence="2">
    <location>
        <begin position="12"/>
        <end position="31"/>
    </location>
</feature>
<proteinExistence type="predicted"/>
<dbReference type="Proteomes" id="UP001596160">
    <property type="component" value="Unassembled WGS sequence"/>
</dbReference>
<gene>
    <name evidence="3" type="ORF">ACFPRH_21695</name>
</gene>
<feature type="transmembrane region" description="Helical" evidence="2">
    <location>
        <begin position="90"/>
        <end position="107"/>
    </location>
</feature>
<accession>A0ABW0AKT3</accession>
<keyword evidence="2" id="KW-0812">Transmembrane</keyword>
<evidence type="ECO:0000256" key="1">
    <source>
        <dbReference type="SAM" id="MobiDB-lite"/>
    </source>
</evidence>